<comment type="caution">
    <text evidence="2">The sequence shown here is derived from an EMBL/GenBank/DDBJ whole genome shotgun (WGS) entry which is preliminary data.</text>
</comment>
<accession>A0ABV7VII5</accession>
<reference evidence="3" key="1">
    <citation type="journal article" date="2019" name="Int. J. Syst. Evol. Microbiol.">
        <title>The Global Catalogue of Microorganisms (GCM) 10K type strain sequencing project: providing services to taxonomists for standard genome sequencing and annotation.</title>
        <authorList>
            <consortium name="The Broad Institute Genomics Platform"/>
            <consortium name="The Broad Institute Genome Sequencing Center for Infectious Disease"/>
            <person name="Wu L."/>
            <person name="Ma J."/>
        </authorList>
    </citation>
    <scope>NUCLEOTIDE SEQUENCE [LARGE SCALE GENOMIC DNA]</scope>
    <source>
        <strain evidence="3">KCTC 42182</strain>
    </source>
</reference>
<feature type="region of interest" description="Disordered" evidence="1">
    <location>
        <begin position="146"/>
        <end position="177"/>
    </location>
</feature>
<name>A0ABV7VII5_9PROT</name>
<dbReference type="InterPro" id="IPR009922">
    <property type="entry name" value="DUF1457"/>
</dbReference>
<evidence type="ECO:0000313" key="3">
    <source>
        <dbReference type="Proteomes" id="UP001595711"/>
    </source>
</evidence>
<keyword evidence="3" id="KW-1185">Reference proteome</keyword>
<dbReference type="RefSeq" id="WP_379728860.1">
    <property type="nucleotide sequence ID" value="NZ_JBHRYJ010000004.1"/>
</dbReference>
<evidence type="ECO:0000256" key="1">
    <source>
        <dbReference type="SAM" id="MobiDB-lite"/>
    </source>
</evidence>
<organism evidence="2 3">
    <name type="scientific">Ferrovibrio xuzhouensis</name>
    <dbReference type="NCBI Taxonomy" id="1576914"/>
    <lineage>
        <taxon>Bacteria</taxon>
        <taxon>Pseudomonadati</taxon>
        <taxon>Pseudomonadota</taxon>
        <taxon>Alphaproteobacteria</taxon>
        <taxon>Rhodospirillales</taxon>
        <taxon>Rhodospirillaceae</taxon>
        <taxon>Ferrovibrio</taxon>
    </lineage>
</organism>
<protein>
    <submittedName>
        <fullName evidence="2">PAS domain-containing protein</fullName>
    </submittedName>
</protein>
<sequence>MLHPRFRWMRDYLSRVAPPGGLPGRQAVDPTVFKALLPFINLVDVIRRPDGLDFRFRLVGTLQTTVAGREITGRHVEEAVLPQFVDRIRANMIATVEHRDAIYDRFPMPHPGRDFIDTERIYYPLASNGHDIDMLLILNGYPEDENRSDIPLPPLPEQPAQKPAAPTAEPSGVKPQA</sequence>
<dbReference type="Proteomes" id="UP001595711">
    <property type="component" value="Unassembled WGS sequence"/>
</dbReference>
<dbReference type="EMBL" id="JBHRYJ010000004">
    <property type="protein sequence ID" value="MFC3677321.1"/>
    <property type="molecule type" value="Genomic_DNA"/>
</dbReference>
<dbReference type="Pfam" id="PF07310">
    <property type="entry name" value="PAS_5"/>
    <property type="match status" value="1"/>
</dbReference>
<gene>
    <name evidence="2" type="ORF">ACFOOQ_17330</name>
</gene>
<evidence type="ECO:0000313" key="2">
    <source>
        <dbReference type="EMBL" id="MFC3677321.1"/>
    </source>
</evidence>
<proteinExistence type="predicted"/>